<dbReference type="CDD" id="cd14279">
    <property type="entry name" value="CUE"/>
    <property type="match status" value="1"/>
</dbReference>
<dbReference type="OrthoDB" id="6781962at2759"/>
<evidence type="ECO:0000313" key="2">
    <source>
        <dbReference type="Proteomes" id="UP001154078"/>
    </source>
</evidence>
<accession>A0A9P0BC27</accession>
<gene>
    <name evidence="1" type="ORF">MELIAE_LOCUS9604</name>
</gene>
<proteinExistence type="predicted"/>
<organism evidence="1 2">
    <name type="scientific">Brassicogethes aeneus</name>
    <name type="common">Rape pollen beetle</name>
    <name type="synonym">Meligethes aeneus</name>
    <dbReference type="NCBI Taxonomy" id="1431903"/>
    <lineage>
        <taxon>Eukaryota</taxon>
        <taxon>Metazoa</taxon>
        <taxon>Ecdysozoa</taxon>
        <taxon>Arthropoda</taxon>
        <taxon>Hexapoda</taxon>
        <taxon>Insecta</taxon>
        <taxon>Pterygota</taxon>
        <taxon>Neoptera</taxon>
        <taxon>Endopterygota</taxon>
        <taxon>Coleoptera</taxon>
        <taxon>Polyphaga</taxon>
        <taxon>Cucujiformia</taxon>
        <taxon>Nitidulidae</taxon>
        <taxon>Meligethinae</taxon>
        <taxon>Brassicogethes</taxon>
    </lineage>
</organism>
<evidence type="ECO:0000313" key="1">
    <source>
        <dbReference type="EMBL" id="CAH0559522.1"/>
    </source>
</evidence>
<protein>
    <submittedName>
        <fullName evidence="1">Uncharacterized protein</fullName>
    </submittedName>
</protein>
<dbReference type="Proteomes" id="UP001154078">
    <property type="component" value="Chromosome 6"/>
</dbReference>
<dbReference type="AlphaFoldDB" id="A0A9P0BC27"/>
<name>A0A9P0BC27_BRAAE</name>
<keyword evidence="2" id="KW-1185">Reference proteome</keyword>
<reference evidence="1" key="1">
    <citation type="submission" date="2021-12" db="EMBL/GenBank/DDBJ databases">
        <authorList>
            <person name="King R."/>
        </authorList>
    </citation>
    <scope>NUCLEOTIDE SEQUENCE</scope>
</reference>
<dbReference type="EMBL" id="OV121137">
    <property type="protein sequence ID" value="CAH0559522.1"/>
    <property type="molecule type" value="Genomic_DNA"/>
</dbReference>
<sequence>MELRTHDKNCPSMQQSSSQFFYFLRLMQLFPDTHPATLHTVLTLCKNDFFCAVDKLLYAKRCKVMYNRRQNLYQKFSQTRSHPYQSTNAGNSKCVSSQQKDKNEVAKVVAEKPVEVVKKQSVIVKANETIPETIIEDNISITINDLTNSMSSSPNGITDEVKDLSCLSTNNETSINIPL</sequence>